<dbReference type="NCBIfam" id="TIGR00254">
    <property type="entry name" value="GGDEF"/>
    <property type="match status" value="1"/>
</dbReference>
<dbReference type="Proteomes" id="UP000322499">
    <property type="component" value="Unassembled WGS sequence"/>
</dbReference>
<dbReference type="InterPro" id="IPR043128">
    <property type="entry name" value="Rev_trsase/Diguanyl_cyclase"/>
</dbReference>
<dbReference type="GO" id="GO:0043709">
    <property type="term" value="P:cell adhesion involved in single-species biofilm formation"/>
    <property type="evidence" value="ECO:0007669"/>
    <property type="project" value="TreeGrafter"/>
</dbReference>
<dbReference type="InterPro" id="IPR000160">
    <property type="entry name" value="GGDEF_dom"/>
</dbReference>
<dbReference type="PANTHER" id="PTHR45138">
    <property type="entry name" value="REGULATORY COMPONENTS OF SENSORY TRANSDUCTION SYSTEM"/>
    <property type="match status" value="1"/>
</dbReference>
<reference evidence="3 4" key="1">
    <citation type="submission" date="2019-07" db="EMBL/GenBank/DDBJ databases">
        <title>Genomic Encyclopedia of Archaeal and Bacterial Type Strains, Phase II (KMG-II): from individual species to whole genera.</title>
        <authorList>
            <person name="Goeker M."/>
        </authorList>
    </citation>
    <scope>NUCLEOTIDE SEQUENCE [LARGE SCALE GENOMIC DNA]</scope>
    <source>
        <strain evidence="3 4">DSM 46842</strain>
    </source>
</reference>
<proteinExistence type="predicted"/>
<keyword evidence="1" id="KW-0472">Membrane</keyword>
<gene>
    <name evidence="3" type="ORF">BD833_1176</name>
</gene>
<dbReference type="GO" id="GO:1902201">
    <property type="term" value="P:negative regulation of bacterial-type flagellum-dependent cell motility"/>
    <property type="evidence" value="ECO:0007669"/>
    <property type="project" value="TreeGrafter"/>
</dbReference>
<evidence type="ECO:0000313" key="4">
    <source>
        <dbReference type="Proteomes" id="UP000322499"/>
    </source>
</evidence>
<sequence>MHGGGRTPAALLALLYLVAGALCWGGAAVPMAPGTPVGLLWVLGAVGLVTGAALAWAAGRVPPWALHAGVAAFAVLIGLLAWRSATAVGIVGLGPAQLAAGMYAAHFLSLPAARAHAALLIVAASAGAWAAAPGGFLPAWLPVVAAVAVLTEVQGRLARRLRTAAGTDPLTGVANRRAWEEHTSRQLAQAARTGTPMAVAILDLDDFKEVNDRDGHVAGDALLRDLAAGWTGRLRRGDLLGRYGGDEFVLCLPDTSEAAAAELMAALESTHPFRWTTGVAGARPGDTVTSLLARADAQLYRNKADRRRA</sequence>
<evidence type="ECO:0000313" key="3">
    <source>
        <dbReference type="EMBL" id="TYP82874.1"/>
    </source>
</evidence>
<feature type="transmembrane region" description="Helical" evidence="1">
    <location>
        <begin position="38"/>
        <end position="57"/>
    </location>
</feature>
<keyword evidence="1" id="KW-0812">Transmembrane</keyword>
<keyword evidence="1" id="KW-1133">Transmembrane helix</keyword>
<dbReference type="RefSeq" id="WP_166534875.1">
    <property type="nucleotide sequence ID" value="NZ_VNHW01000017.1"/>
</dbReference>
<dbReference type="SUPFAM" id="SSF55073">
    <property type="entry name" value="Nucleotide cyclase"/>
    <property type="match status" value="1"/>
</dbReference>
<dbReference type="InterPro" id="IPR050469">
    <property type="entry name" value="Diguanylate_Cyclase"/>
</dbReference>
<dbReference type="Gene3D" id="3.30.70.270">
    <property type="match status" value="1"/>
</dbReference>
<evidence type="ECO:0000256" key="1">
    <source>
        <dbReference type="SAM" id="Phobius"/>
    </source>
</evidence>
<dbReference type="CDD" id="cd01949">
    <property type="entry name" value="GGDEF"/>
    <property type="match status" value="1"/>
</dbReference>
<dbReference type="SMART" id="SM00267">
    <property type="entry name" value="GGDEF"/>
    <property type="match status" value="1"/>
</dbReference>
<feature type="transmembrane region" description="Helical" evidence="1">
    <location>
        <begin position="64"/>
        <end position="82"/>
    </location>
</feature>
<dbReference type="PANTHER" id="PTHR45138:SF24">
    <property type="entry name" value="DIGUANYLATE CYCLASE DGCC-RELATED"/>
    <property type="match status" value="1"/>
</dbReference>
<evidence type="ECO:0000259" key="2">
    <source>
        <dbReference type="PROSITE" id="PS50887"/>
    </source>
</evidence>
<dbReference type="GO" id="GO:0052621">
    <property type="term" value="F:diguanylate cyclase activity"/>
    <property type="evidence" value="ECO:0007669"/>
    <property type="project" value="TreeGrafter"/>
</dbReference>
<dbReference type="EMBL" id="VNHW01000017">
    <property type="protein sequence ID" value="TYP82874.1"/>
    <property type="molecule type" value="Genomic_DNA"/>
</dbReference>
<comment type="caution">
    <text evidence="3">The sequence shown here is derived from an EMBL/GenBank/DDBJ whole genome shotgun (WGS) entry which is preliminary data.</text>
</comment>
<dbReference type="Pfam" id="PF00990">
    <property type="entry name" value="GGDEF"/>
    <property type="match status" value="1"/>
</dbReference>
<dbReference type="GO" id="GO:0005886">
    <property type="term" value="C:plasma membrane"/>
    <property type="evidence" value="ECO:0007669"/>
    <property type="project" value="TreeGrafter"/>
</dbReference>
<name>A0A5S5CMH0_9ACTN</name>
<accession>A0A5S5CMH0</accession>
<feature type="transmembrane region" description="Helical" evidence="1">
    <location>
        <begin position="88"/>
        <end position="108"/>
    </location>
</feature>
<feature type="transmembrane region" description="Helical" evidence="1">
    <location>
        <begin position="137"/>
        <end position="153"/>
    </location>
</feature>
<feature type="domain" description="GGDEF" evidence="2">
    <location>
        <begin position="195"/>
        <end position="309"/>
    </location>
</feature>
<dbReference type="AlphaFoldDB" id="A0A5S5CMH0"/>
<dbReference type="InterPro" id="IPR029787">
    <property type="entry name" value="Nucleotide_cyclase"/>
</dbReference>
<dbReference type="PROSITE" id="PS50887">
    <property type="entry name" value="GGDEF"/>
    <property type="match status" value="1"/>
</dbReference>
<protein>
    <submittedName>
        <fullName evidence="3">Diguanylate cyclase (GGDEF)-like protein</fullName>
    </submittedName>
</protein>
<organism evidence="3 4">
    <name type="scientific">Blastococcus xanthinilyticus</name>
    <dbReference type="NCBI Taxonomy" id="1564164"/>
    <lineage>
        <taxon>Bacteria</taxon>
        <taxon>Bacillati</taxon>
        <taxon>Actinomycetota</taxon>
        <taxon>Actinomycetes</taxon>
        <taxon>Geodermatophilales</taxon>
        <taxon>Geodermatophilaceae</taxon>
        <taxon>Blastococcus</taxon>
    </lineage>
</organism>
<keyword evidence="4" id="KW-1185">Reference proteome</keyword>